<dbReference type="SUPFAM" id="SSF111331">
    <property type="entry name" value="NAD kinase/diacylglycerol kinase-like"/>
    <property type="match status" value="1"/>
</dbReference>
<evidence type="ECO:0000256" key="2">
    <source>
        <dbReference type="ARBA" id="ARBA00022741"/>
    </source>
</evidence>
<dbReference type="Gene3D" id="2.60.200.30">
    <property type="entry name" value="Probable inorganic polyphosphate/atp-NAD kinase, domain 2"/>
    <property type="match status" value="1"/>
</dbReference>
<comment type="caution">
    <text evidence="9">The sequence shown here is derived from an EMBL/GenBank/DDBJ whole genome shotgun (WGS) entry which is preliminary data.</text>
</comment>
<comment type="catalytic activity">
    <reaction evidence="7 8">
        <text>NAD(+) + ATP = ADP + NADP(+) + H(+)</text>
        <dbReference type="Rhea" id="RHEA:18629"/>
        <dbReference type="ChEBI" id="CHEBI:15378"/>
        <dbReference type="ChEBI" id="CHEBI:30616"/>
        <dbReference type="ChEBI" id="CHEBI:57540"/>
        <dbReference type="ChEBI" id="CHEBI:58349"/>
        <dbReference type="ChEBI" id="CHEBI:456216"/>
        <dbReference type="EC" id="2.7.1.23"/>
    </reaction>
</comment>
<feature type="active site" description="Proton acceptor" evidence="8">
    <location>
        <position position="64"/>
    </location>
</feature>
<dbReference type="InterPro" id="IPR017438">
    <property type="entry name" value="ATP-NAD_kinase_N"/>
</dbReference>
<keyword evidence="3 8" id="KW-0418">Kinase</keyword>
<name>A0AAW6TZR0_9BACT</name>
<comment type="caution">
    <text evidence="8">Lacks conserved residue(s) required for the propagation of feature annotation.</text>
</comment>
<comment type="subcellular location">
    <subcellularLocation>
        <location evidence="8">Cytoplasm</location>
    </subcellularLocation>
</comment>
<feature type="binding site" evidence="8">
    <location>
        <begin position="141"/>
        <end position="142"/>
    </location>
    <ligand>
        <name>NAD(+)</name>
        <dbReference type="ChEBI" id="CHEBI:57540"/>
    </ligand>
</feature>
<evidence type="ECO:0000256" key="6">
    <source>
        <dbReference type="ARBA" id="ARBA00023027"/>
    </source>
</evidence>
<keyword evidence="10" id="KW-1185">Reference proteome</keyword>
<comment type="function">
    <text evidence="8">Involved in the regulation of the intracellular balance of NAD and NADP, and is a key enzyme in the biosynthesis of NADP. Catalyzes specifically the phosphorylation on 2'-hydroxyl of the adenosine moiety of NAD to yield NADP.</text>
</comment>
<dbReference type="Proteomes" id="UP001431776">
    <property type="component" value="Unassembled WGS sequence"/>
</dbReference>
<dbReference type="PANTHER" id="PTHR20275:SF0">
    <property type="entry name" value="NAD KINASE"/>
    <property type="match status" value="1"/>
</dbReference>
<proteinExistence type="inferred from homology"/>
<dbReference type="FunFam" id="2.60.200.30:FF:000009">
    <property type="entry name" value="Poly(P)/ATP NAD kinase"/>
    <property type="match status" value="1"/>
</dbReference>
<dbReference type="AlphaFoldDB" id="A0AAW6TZR0"/>
<feature type="binding site" evidence="8">
    <location>
        <position position="241"/>
    </location>
    <ligand>
        <name>NAD(+)</name>
        <dbReference type="ChEBI" id="CHEBI:57540"/>
    </ligand>
</feature>
<dbReference type="Pfam" id="PF20143">
    <property type="entry name" value="NAD_kinase_C"/>
    <property type="match status" value="1"/>
</dbReference>
<sequence>MSQRKTLPKLVIFGDPAKGPVAEAIDDFTRFLRGKAEIVASCYIEKCTADVLRESDFAIVFGGDGSIISAARDLSQAHVPVIGVNLGKLGYLAEFSVNELKEFFDNVVAGKAPIERRMLLGCWVSETVQGGREKFHSPAVNEVFITSGPPFRMIELKIAVDGEHVATCVSDGLIVSTPTGSTAYNLSAGGPILAAAMEAMVITPICPHSLSFRPIVIDARSQVEVCCTRVNEGTTVSIDGQVSRTLAVDDVVRIAREASSFHVVNNPLRTPWQTLASKLGWAERPKYERP</sequence>
<dbReference type="Pfam" id="PF01513">
    <property type="entry name" value="NAD_kinase"/>
    <property type="match status" value="1"/>
</dbReference>
<keyword evidence="6 8" id="KW-0520">NAD</keyword>
<dbReference type="InterPro" id="IPR016064">
    <property type="entry name" value="NAD/diacylglycerol_kinase_sf"/>
</dbReference>
<dbReference type="EMBL" id="JASCXX010000016">
    <property type="protein sequence ID" value="MDI6450065.1"/>
    <property type="molecule type" value="Genomic_DNA"/>
</dbReference>
<dbReference type="EC" id="2.7.1.23" evidence="8"/>
<keyword evidence="5 8" id="KW-0521">NADP</keyword>
<dbReference type="GO" id="GO:0005524">
    <property type="term" value="F:ATP binding"/>
    <property type="evidence" value="ECO:0007669"/>
    <property type="project" value="UniProtKB-KW"/>
</dbReference>
<accession>A0AAW6TZR0</accession>
<feature type="binding site" evidence="8">
    <location>
        <begin position="64"/>
        <end position="65"/>
    </location>
    <ligand>
        <name>NAD(+)</name>
        <dbReference type="ChEBI" id="CHEBI:57540"/>
    </ligand>
</feature>
<comment type="cofactor">
    <cofactor evidence="8">
        <name>a divalent metal cation</name>
        <dbReference type="ChEBI" id="CHEBI:60240"/>
    </cofactor>
</comment>
<evidence type="ECO:0000256" key="4">
    <source>
        <dbReference type="ARBA" id="ARBA00022840"/>
    </source>
</evidence>
<evidence type="ECO:0000256" key="1">
    <source>
        <dbReference type="ARBA" id="ARBA00022679"/>
    </source>
</evidence>
<dbReference type="GO" id="GO:0006741">
    <property type="term" value="P:NADP+ biosynthetic process"/>
    <property type="evidence" value="ECO:0007669"/>
    <property type="project" value="UniProtKB-UniRule"/>
</dbReference>
<keyword evidence="4 8" id="KW-0067">ATP-binding</keyword>
<dbReference type="GO" id="GO:0019674">
    <property type="term" value="P:NAD+ metabolic process"/>
    <property type="evidence" value="ECO:0007669"/>
    <property type="project" value="InterPro"/>
</dbReference>
<evidence type="ECO:0000256" key="3">
    <source>
        <dbReference type="ARBA" id="ARBA00022777"/>
    </source>
</evidence>
<gene>
    <name evidence="8" type="primary">nadK</name>
    <name evidence="9" type="ORF">QJ522_13485</name>
</gene>
<keyword evidence="1 8" id="KW-0808">Transferase</keyword>
<dbReference type="InterPro" id="IPR002504">
    <property type="entry name" value="NADK"/>
</dbReference>
<feature type="binding site" evidence="8">
    <location>
        <begin position="182"/>
        <end position="187"/>
    </location>
    <ligand>
        <name>NAD(+)</name>
        <dbReference type="ChEBI" id="CHEBI:57540"/>
    </ligand>
</feature>
<dbReference type="Gene3D" id="3.40.50.10330">
    <property type="entry name" value="Probable inorganic polyphosphate/atp-NAD kinase, domain 1"/>
    <property type="match status" value="1"/>
</dbReference>
<comment type="similarity">
    <text evidence="8">Belongs to the NAD kinase family.</text>
</comment>
<evidence type="ECO:0000256" key="5">
    <source>
        <dbReference type="ARBA" id="ARBA00022857"/>
    </source>
</evidence>
<dbReference type="PANTHER" id="PTHR20275">
    <property type="entry name" value="NAD KINASE"/>
    <property type="match status" value="1"/>
</dbReference>
<dbReference type="HAMAP" id="MF_00361">
    <property type="entry name" value="NAD_kinase"/>
    <property type="match status" value="1"/>
</dbReference>
<dbReference type="GO" id="GO:0051287">
    <property type="term" value="F:NAD binding"/>
    <property type="evidence" value="ECO:0007669"/>
    <property type="project" value="UniProtKB-ARBA"/>
</dbReference>
<reference evidence="9" key="1">
    <citation type="submission" date="2023-05" db="EMBL/GenBank/DDBJ databases">
        <title>Anaerotaeda fermentans gen. nov., sp. nov., a novel anaerobic planctomycete of the new family within the order Sedimentisphaerales isolated from Taman Peninsula, Russia.</title>
        <authorList>
            <person name="Khomyakova M.A."/>
            <person name="Merkel A.Y."/>
            <person name="Slobodkin A.I."/>
        </authorList>
    </citation>
    <scope>NUCLEOTIDE SEQUENCE</scope>
    <source>
        <strain evidence="9">M17dextr</strain>
    </source>
</reference>
<evidence type="ECO:0000313" key="9">
    <source>
        <dbReference type="EMBL" id="MDI6450065.1"/>
    </source>
</evidence>
<feature type="binding site" evidence="8">
    <location>
        <position position="171"/>
    </location>
    <ligand>
        <name>NAD(+)</name>
        <dbReference type="ChEBI" id="CHEBI:57540"/>
    </ligand>
</feature>
<dbReference type="GO" id="GO:0046872">
    <property type="term" value="F:metal ion binding"/>
    <property type="evidence" value="ECO:0007669"/>
    <property type="project" value="UniProtKB-UniRule"/>
</dbReference>
<protein>
    <recommendedName>
        <fullName evidence="8">NAD kinase</fullName>
        <ecNumber evidence="8">2.7.1.23</ecNumber>
    </recommendedName>
    <alternativeName>
        <fullName evidence="8">ATP-dependent NAD kinase</fullName>
    </alternativeName>
</protein>
<dbReference type="GO" id="GO:0005737">
    <property type="term" value="C:cytoplasm"/>
    <property type="evidence" value="ECO:0007669"/>
    <property type="project" value="UniProtKB-SubCell"/>
</dbReference>
<keyword evidence="8" id="KW-0963">Cytoplasm</keyword>
<dbReference type="GO" id="GO:0003951">
    <property type="term" value="F:NAD+ kinase activity"/>
    <property type="evidence" value="ECO:0007669"/>
    <property type="project" value="UniProtKB-UniRule"/>
</dbReference>
<dbReference type="InterPro" id="IPR017437">
    <property type="entry name" value="ATP-NAD_kinase_PpnK-typ_C"/>
</dbReference>
<evidence type="ECO:0000256" key="7">
    <source>
        <dbReference type="ARBA" id="ARBA00047925"/>
    </source>
</evidence>
<organism evidence="9 10">
    <name type="scientific">Anaerobaca lacustris</name>
    <dbReference type="NCBI Taxonomy" id="3044600"/>
    <lineage>
        <taxon>Bacteria</taxon>
        <taxon>Pseudomonadati</taxon>
        <taxon>Planctomycetota</taxon>
        <taxon>Phycisphaerae</taxon>
        <taxon>Sedimentisphaerales</taxon>
        <taxon>Anaerobacaceae</taxon>
        <taxon>Anaerobaca</taxon>
    </lineage>
</organism>
<dbReference type="RefSeq" id="WP_349245474.1">
    <property type="nucleotide sequence ID" value="NZ_JASCXX010000016.1"/>
</dbReference>
<keyword evidence="2 8" id="KW-0547">Nucleotide-binding</keyword>
<evidence type="ECO:0000313" key="10">
    <source>
        <dbReference type="Proteomes" id="UP001431776"/>
    </source>
</evidence>
<feature type="binding site" evidence="8">
    <location>
        <position position="152"/>
    </location>
    <ligand>
        <name>NAD(+)</name>
        <dbReference type="ChEBI" id="CHEBI:57540"/>
    </ligand>
</feature>
<evidence type="ECO:0000256" key="8">
    <source>
        <dbReference type="HAMAP-Rule" id="MF_00361"/>
    </source>
</evidence>